<dbReference type="PANTHER" id="PTHR33307:SF6">
    <property type="entry name" value="ALPHA-RHAMNOSIDASE (EUROFUNG)-RELATED"/>
    <property type="match status" value="1"/>
</dbReference>
<comment type="caution">
    <text evidence="2">The sequence shown here is derived from an EMBL/GenBank/DDBJ whole genome shotgun (WGS) entry which is preliminary data.</text>
</comment>
<dbReference type="Gene3D" id="2.60.120.260">
    <property type="entry name" value="Galactose-binding domain-like"/>
    <property type="match status" value="1"/>
</dbReference>
<evidence type="ECO:0000259" key="1">
    <source>
        <dbReference type="Pfam" id="PF08531"/>
    </source>
</evidence>
<sequence>VPGPKGKGKTKRYLPSPYLRKDFNVSGRISRASLYVTAQGFVEMHLNGKRVSDEYFTPGWTDYRKRIYYRTYDVTSMLNEGNNAIGAILGDGWFRGNISILGQNQYGKKLRLLSQLHIDYADGNSEIIASDPT</sequence>
<dbReference type="InterPro" id="IPR013737">
    <property type="entry name" value="Bac_rhamnosid_N"/>
</dbReference>
<dbReference type="InterPro" id="IPR016007">
    <property type="entry name" value="Alpha_rhamnosid"/>
</dbReference>
<gene>
    <name evidence="2" type="ORF">S06H3_52619</name>
</gene>
<dbReference type="Pfam" id="PF08531">
    <property type="entry name" value="Bac_rhamnosid_N"/>
    <property type="match status" value="1"/>
</dbReference>
<reference evidence="2" key="1">
    <citation type="journal article" date="2014" name="Front. Microbiol.">
        <title>High frequency of phylogenetically diverse reductive dehalogenase-homologous genes in deep subseafloor sedimentary metagenomes.</title>
        <authorList>
            <person name="Kawai M."/>
            <person name="Futagami T."/>
            <person name="Toyoda A."/>
            <person name="Takaki Y."/>
            <person name="Nishi S."/>
            <person name="Hori S."/>
            <person name="Arai W."/>
            <person name="Tsubouchi T."/>
            <person name="Morono Y."/>
            <person name="Uchiyama I."/>
            <person name="Ito T."/>
            <person name="Fujiyama A."/>
            <person name="Inagaki F."/>
            <person name="Takami H."/>
        </authorList>
    </citation>
    <scope>NUCLEOTIDE SEQUENCE</scope>
    <source>
        <strain evidence="2">Expedition CK06-06</strain>
    </source>
</reference>
<feature type="non-terminal residue" evidence="2">
    <location>
        <position position="1"/>
    </location>
</feature>
<accession>X1QI61</accession>
<name>X1QI61_9ZZZZ</name>
<proteinExistence type="predicted"/>
<protein>
    <recommendedName>
        <fullName evidence="1">Bacterial alpha-L-rhamnosidase N-terminal domain-containing protein</fullName>
    </recommendedName>
</protein>
<dbReference type="EMBL" id="BARV01033479">
    <property type="protein sequence ID" value="GAI50715.1"/>
    <property type="molecule type" value="Genomic_DNA"/>
</dbReference>
<evidence type="ECO:0000313" key="2">
    <source>
        <dbReference type="EMBL" id="GAI50715.1"/>
    </source>
</evidence>
<feature type="domain" description="Bacterial alpha-L-rhamnosidase N-terminal" evidence="1">
    <location>
        <begin position="28"/>
        <end position="132"/>
    </location>
</feature>
<dbReference type="PANTHER" id="PTHR33307">
    <property type="entry name" value="ALPHA-RHAMNOSIDASE (EUROFUNG)"/>
    <property type="match status" value="1"/>
</dbReference>
<organism evidence="2">
    <name type="scientific">marine sediment metagenome</name>
    <dbReference type="NCBI Taxonomy" id="412755"/>
    <lineage>
        <taxon>unclassified sequences</taxon>
        <taxon>metagenomes</taxon>
        <taxon>ecological metagenomes</taxon>
    </lineage>
</organism>
<dbReference type="AlphaFoldDB" id="X1QI61"/>